<comment type="caution">
    <text evidence="2">The sequence shown here is derived from an EMBL/GenBank/DDBJ whole genome shotgun (WGS) entry which is preliminary data.</text>
</comment>
<dbReference type="Proteomes" id="UP001560267">
    <property type="component" value="Unassembled WGS sequence"/>
</dbReference>
<feature type="non-terminal residue" evidence="2">
    <location>
        <position position="1"/>
    </location>
</feature>
<accession>A0ABV3Y8E6</accession>
<feature type="domain" description="Transposase IS66 central" evidence="1">
    <location>
        <begin position="15"/>
        <end position="84"/>
    </location>
</feature>
<evidence type="ECO:0000313" key="3">
    <source>
        <dbReference type="Proteomes" id="UP001560267"/>
    </source>
</evidence>
<dbReference type="EMBL" id="JBFSHR010000413">
    <property type="protein sequence ID" value="MEX6431201.1"/>
    <property type="molecule type" value="Genomic_DNA"/>
</dbReference>
<gene>
    <name evidence="2" type="ORF">AB6A68_15475</name>
</gene>
<dbReference type="RefSeq" id="WP_369085166.1">
    <property type="nucleotide sequence ID" value="NZ_JBFSHR010000413.1"/>
</dbReference>
<dbReference type="Pfam" id="PF03050">
    <property type="entry name" value="DDE_Tnp_IS66"/>
    <property type="match status" value="1"/>
</dbReference>
<organism evidence="2 3">
    <name type="scientific">Ferrimicrobium acidiphilum</name>
    <dbReference type="NCBI Taxonomy" id="121039"/>
    <lineage>
        <taxon>Bacteria</taxon>
        <taxon>Bacillati</taxon>
        <taxon>Actinomycetota</taxon>
        <taxon>Acidimicrobiia</taxon>
        <taxon>Acidimicrobiales</taxon>
        <taxon>Acidimicrobiaceae</taxon>
        <taxon>Ferrimicrobium</taxon>
    </lineage>
</organism>
<protein>
    <submittedName>
        <fullName evidence="2">Transposase</fullName>
    </submittedName>
</protein>
<sequence>RQALEEGTTERLRAEADFARILGAMDTTRKSEAGDPTLHPGAAKVLATLDREWEGLCRHEEFPELPLDNNPAERVLRNPAVIRK</sequence>
<reference evidence="2 3" key="1">
    <citation type="submission" date="2024-07" db="EMBL/GenBank/DDBJ databases">
        <title>Draft Genome Sequence of Ferrimicrobium acidiphilum Strain YE2023, Isolated from a Pulp of Bioleach Reactor.</title>
        <authorList>
            <person name="Elkina Y.A."/>
            <person name="Bulaeva A.G."/>
            <person name="Beletsky A.V."/>
            <person name="Mardanov A.V."/>
        </authorList>
    </citation>
    <scope>NUCLEOTIDE SEQUENCE [LARGE SCALE GENOMIC DNA]</scope>
    <source>
        <strain evidence="2 3">YE2023</strain>
    </source>
</reference>
<dbReference type="InterPro" id="IPR004291">
    <property type="entry name" value="Transposase_IS66_central"/>
</dbReference>
<keyword evidence="3" id="KW-1185">Reference proteome</keyword>
<evidence type="ECO:0000313" key="2">
    <source>
        <dbReference type="EMBL" id="MEX6431201.1"/>
    </source>
</evidence>
<evidence type="ECO:0000259" key="1">
    <source>
        <dbReference type="Pfam" id="PF03050"/>
    </source>
</evidence>
<proteinExistence type="predicted"/>
<name>A0ABV3Y8E6_9ACTN</name>
<feature type="non-terminal residue" evidence="2">
    <location>
        <position position="84"/>
    </location>
</feature>